<keyword evidence="2 5" id="KW-0808">Transferase</keyword>
<feature type="binding site" evidence="5">
    <location>
        <position position="286"/>
    </location>
    <ligand>
        <name>Zn(2+)</name>
        <dbReference type="ChEBI" id="CHEBI:29105"/>
    </ligand>
</feature>
<dbReference type="PANTHER" id="PTHR46015">
    <property type="entry name" value="ZGC:172121"/>
    <property type="match status" value="1"/>
</dbReference>
<dbReference type="InterPro" id="IPR051486">
    <property type="entry name" value="Hcy_S-methyltransferase"/>
</dbReference>
<dbReference type="Pfam" id="PF02574">
    <property type="entry name" value="S-methyl_trans"/>
    <property type="match status" value="1"/>
</dbReference>
<dbReference type="GO" id="GO:0033528">
    <property type="term" value="P:S-methylmethionine cycle"/>
    <property type="evidence" value="ECO:0007669"/>
    <property type="project" value="TreeGrafter"/>
</dbReference>
<dbReference type="InterPro" id="IPR003726">
    <property type="entry name" value="HCY_dom"/>
</dbReference>
<evidence type="ECO:0000256" key="3">
    <source>
        <dbReference type="ARBA" id="ARBA00022723"/>
    </source>
</evidence>
<dbReference type="EC" id="2.1.1.10" evidence="8"/>
<feature type="binding site" evidence="5">
    <location>
        <position position="287"/>
    </location>
    <ligand>
        <name>Zn(2+)</name>
        <dbReference type="ChEBI" id="CHEBI:29105"/>
    </ligand>
</feature>
<keyword evidence="3 5" id="KW-0479">Metal-binding</keyword>
<dbReference type="EMBL" id="JAHBFX010000009">
    <property type="protein sequence ID" value="MBZ6000470.1"/>
    <property type="molecule type" value="Genomic_DNA"/>
</dbReference>
<evidence type="ECO:0000313" key="9">
    <source>
        <dbReference type="Proteomes" id="UP000705994"/>
    </source>
</evidence>
<evidence type="ECO:0000313" key="7">
    <source>
        <dbReference type="EMBL" id="MBZ6000470.1"/>
    </source>
</evidence>
<dbReference type="NCBIfam" id="NF007020">
    <property type="entry name" value="PRK09485.1"/>
    <property type="match status" value="1"/>
</dbReference>
<sequence>MTKFESYIESGVIVLDGGMGSELEKRQIDVNNSWWSASALIQSPEDICDIHKNYFNAGASLAITDTYQAHIKSFTDQGLSETKAYELIDSAVNLARHGLEKSNRRDGLIAGSVGPYGAYLANGDEYTGNYHLSESEFQAFHRPRIARLIADGVDVFALETMPNFEETKALGHLLQQEFPSVDAYLSFATENGDHLWDGTPLSEAVTYFESISQIKAIGVNCTSPQNILPALKNITPNTSKKIIVYPNAGDDYDPETKRWVSQHGPIKWDELVPIWLAAGASLIGGCCRTSPDDINEIALAIINTKQSFV</sequence>
<proteinExistence type="predicted"/>
<dbReference type="RefSeq" id="WP_224144908.1">
    <property type="nucleotide sequence ID" value="NZ_JAHBFO010000003.1"/>
</dbReference>
<dbReference type="InterPro" id="IPR036589">
    <property type="entry name" value="HCY_dom_sf"/>
</dbReference>
<dbReference type="EMBL" id="JAHBFV010000011">
    <property type="protein sequence ID" value="MBZ6015640.1"/>
    <property type="molecule type" value="Genomic_DNA"/>
</dbReference>
<comment type="caution">
    <text evidence="8">The sequence shown here is derived from an EMBL/GenBank/DDBJ whole genome shotgun (WGS) entry which is preliminary data.</text>
</comment>
<evidence type="ECO:0000256" key="5">
    <source>
        <dbReference type="PROSITE-ProRule" id="PRU00333"/>
    </source>
</evidence>
<accession>A0AB35FZ49</accession>
<dbReference type="GO" id="GO:0009086">
    <property type="term" value="P:methionine biosynthetic process"/>
    <property type="evidence" value="ECO:0007669"/>
    <property type="project" value="TreeGrafter"/>
</dbReference>
<keyword evidence="1 5" id="KW-0489">Methyltransferase</keyword>
<dbReference type="GO" id="GO:0046872">
    <property type="term" value="F:metal ion binding"/>
    <property type="evidence" value="ECO:0007669"/>
    <property type="project" value="UniProtKB-KW"/>
</dbReference>
<feature type="binding site" evidence="5">
    <location>
        <position position="221"/>
    </location>
    <ligand>
        <name>Zn(2+)</name>
        <dbReference type="ChEBI" id="CHEBI:29105"/>
    </ligand>
</feature>
<feature type="domain" description="Hcy-binding" evidence="6">
    <location>
        <begin position="1"/>
        <end position="301"/>
    </location>
</feature>
<gene>
    <name evidence="8" type="primary">mmuM</name>
    <name evidence="8" type="ORF">KII88_03715</name>
    <name evidence="7" type="ORF">KIJ07_08675</name>
</gene>
<keyword evidence="4 5" id="KW-0862">Zinc</keyword>
<protein>
    <submittedName>
        <fullName evidence="8">Homocysteine S-methyltransferase</fullName>
        <ecNumber evidence="8">2.1.1.10</ecNumber>
    </submittedName>
</protein>
<dbReference type="Gene3D" id="3.20.20.330">
    <property type="entry name" value="Homocysteine-binding-like domain"/>
    <property type="match status" value="1"/>
</dbReference>
<reference evidence="8 9" key="1">
    <citation type="submission" date="2021-05" db="EMBL/GenBank/DDBJ databases">
        <title>Pangenome of Leuconostoc gelidum warrants species status for Leuconostoc gelidum subsp. gasicomitatum.</title>
        <authorList>
            <person name="Johansson P."/>
            <person name="Sade E."/>
            <person name="Hultman J."/>
            <person name="Auvinen P."/>
            <person name="Bjorkroth J."/>
        </authorList>
    </citation>
    <scope>NUCLEOTIDE SEQUENCE</scope>
    <source>
        <strain evidence="7 9">AMKR21</strain>
        <strain evidence="8">C220d</strain>
    </source>
</reference>
<evidence type="ECO:0000313" key="8">
    <source>
        <dbReference type="EMBL" id="MBZ6015640.1"/>
    </source>
</evidence>
<dbReference type="PROSITE" id="PS50970">
    <property type="entry name" value="HCY"/>
    <property type="match status" value="1"/>
</dbReference>
<comment type="cofactor">
    <cofactor evidence="5">
        <name>Zn(2+)</name>
        <dbReference type="ChEBI" id="CHEBI:29105"/>
    </cofactor>
</comment>
<evidence type="ECO:0000256" key="4">
    <source>
        <dbReference type="ARBA" id="ARBA00022833"/>
    </source>
</evidence>
<dbReference type="GO" id="GO:0032259">
    <property type="term" value="P:methylation"/>
    <property type="evidence" value="ECO:0007669"/>
    <property type="project" value="UniProtKB-KW"/>
</dbReference>
<dbReference type="Proteomes" id="UP000727071">
    <property type="component" value="Unassembled WGS sequence"/>
</dbReference>
<dbReference type="SUPFAM" id="SSF82282">
    <property type="entry name" value="Homocysteine S-methyltransferase"/>
    <property type="match status" value="1"/>
</dbReference>
<evidence type="ECO:0000256" key="2">
    <source>
        <dbReference type="ARBA" id="ARBA00022679"/>
    </source>
</evidence>
<dbReference type="AlphaFoldDB" id="A0AB35FZ49"/>
<dbReference type="GO" id="GO:0008898">
    <property type="term" value="F:S-adenosylmethionine-homocysteine S-methyltransferase activity"/>
    <property type="evidence" value="ECO:0007669"/>
    <property type="project" value="TreeGrafter"/>
</dbReference>
<evidence type="ECO:0000259" key="6">
    <source>
        <dbReference type="PROSITE" id="PS50970"/>
    </source>
</evidence>
<name>A0AB35FZ49_LEUGE</name>
<keyword evidence="9" id="KW-1185">Reference proteome</keyword>
<evidence type="ECO:0000256" key="1">
    <source>
        <dbReference type="ARBA" id="ARBA00022603"/>
    </source>
</evidence>
<evidence type="ECO:0000313" key="10">
    <source>
        <dbReference type="Proteomes" id="UP000727071"/>
    </source>
</evidence>
<dbReference type="PANTHER" id="PTHR46015:SF1">
    <property type="entry name" value="HOMOCYSTEINE S-METHYLTRANSFERASE-LIKE ISOFORM 1"/>
    <property type="match status" value="1"/>
</dbReference>
<organism evidence="8 10">
    <name type="scientific">Leuconostoc gelidum subsp. gelidum</name>
    <dbReference type="NCBI Taxonomy" id="1607839"/>
    <lineage>
        <taxon>Bacteria</taxon>
        <taxon>Bacillati</taxon>
        <taxon>Bacillota</taxon>
        <taxon>Bacilli</taxon>
        <taxon>Lactobacillales</taxon>
        <taxon>Lactobacillaceae</taxon>
        <taxon>Leuconostoc</taxon>
        <taxon>Leuconostoc gelidum group</taxon>
    </lineage>
</organism>
<dbReference type="Proteomes" id="UP000705994">
    <property type="component" value="Unassembled WGS sequence"/>
</dbReference>